<gene>
    <name evidence="1" type="ORF">MNOR_LOCUS4656</name>
</gene>
<organism evidence="1 2">
    <name type="scientific">Meganyctiphanes norvegica</name>
    <name type="common">Northern krill</name>
    <name type="synonym">Thysanopoda norvegica</name>
    <dbReference type="NCBI Taxonomy" id="48144"/>
    <lineage>
        <taxon>Eukaryota</taxon>
        <taxon>Metazoa</taxon>
        <taxon>Ecdysozoa</taxon>
        <taxon>Arthropoda</taxon>
        <taxon>Crustacea</taxon>
        <taxon>Multicrustacea</taxon>
        <taxon>Malacostraca</taxon>
        <taxon>Eumalacostraca</taxon>
        <taxon>Eucarida</taxon>
        <taxon>Euphausiacea</taxon>
        <taxon>Euphausiidae</taxon>
        <taxon>Meganyctiphanes</taxon>
    </lineage>
</organism>
<dbReference type="SUPFAM" id="SSF51126">
    <property type="entry name" value="Pectin lyase-like"/>
    <property type="match status" value="1"/>
</dbReference>
<dbReference type="Proteomes" id="UP001497623">
    <property type="component" value="Unassembled WGS sequence"/>
</dbReference>
<dbReference type="PANTHER" id="PTHR36453">
    <property type="entry name" value="SECRETED PROTEIN-RELATED"/>
    <property type="match status" value="1"/>
</dbReference>
<accession>A0AAV2PTW3</accession>
<dbReference type="AlphaFoldDB" id="A0AAV2PTW3"/>
<sequence>SGFHNYVMMEKVFYVAALAVAAQVSGEHYIVDGEHGDDNNSGQNPSHAFKTIQRCVDELMLSNPGDQCWVRSGRYHEIVDINGLRGTKHKPFVIRGYEEEVPIWDGTVPIQPQHWDYDEVSGICSAEIDYDIFALLLDEDLLTAARWPNALWSDRTAFDNSFWGYCDKSSEYGNIVDDGRAGLAESGINVKGAMAILNIGSFQTYVRPVIDHEAGSDTFTYNHDMGNVHWSPSHNQYYFEAALSLLDIPGEWFYDKDTKVLHLIPPNGVCPDLNSDSLRGRILDYALTITNTTGLTVANVTFLASTIHAYAIKNTESHIDDLTFDSLYLKFPASSHRMLGDDALPYSTIFWASAKMHHETVRGHLSVINCTFEGSEGIALEHNGDGNLIQNNMFIWNDWVGYAKGGGGAVSGEGINEEFSHNTLWYNGQSAGLRPGLTATIKYNHVVGQCSGLIQNDGSGIHIENGPTEGVKVSHNWVHDSPKLAVRFDGAGERMGYNGYQGFNVVWKTNGMMVKGDNHTVENNVAFDRESNGCDICVIYIIRDDTTIENNHTIVINNGAKQADGGKNVFDGGRWPIAGEVVENNYFNEDIKYHMIDPDNWDYRPVAGGALTVGEVVRGPYEEDSSFYWIPGQMQYKTSIPIPLSGSKVDSSRDAVIFLQGYRADKHHFYFGEDQSIVGSAGVEDDEFQFIRNVEDGNVFPLPSLKSNSQYFWRVDSDRYGHVYKGDVWNFYT</sequence>
<dbReference type="PANTHER" id="PTHR36453:SF1">
    <property type="entry name" value="RIGHT HANDED BETA HELIX DOMAIN-CONTAINING PROTEIN"/>
    <property type="match status" value="1"/>
</dbReference>
<dbReference type="Gene3D" id="2.160.20.10">
    <property type="entry name" value="Single-stranded right-handed beta-helix, Pectin lyase-like"/>
    <property type="match status" value="1"/>
</dbReference>
<evidence type="ECO:0000313" key="1">
    <source>
        <dbReference type="EMBL" id="CAL4065211.1"/>
    </source>
</evidence>
<protein>
    <recommendedName>
        <fullName evidence="3">Right handed beta helix domain-containing protein</fullName>
    </recommendedName>
</protein>
<comment type="caution">
    <text evidence="1">The sequence shown here is derived from an EMBL/GenBank/DDBJ whole genome shotgun (WGS) entry which is preliminary data.</text>
</comment>
<name>A0AAV2PTW3_MEGNR</name>
<feature type="non-terminal residue" evidence="1">
    <location>
        <position position="1"/>
    </location>
</feature>
<dbReference type="EMBL" id="CAXKWB010001721">
    <property type="protein sequence ID" value="CAL4065211.1"/>
    <property type="molecule type" value="Genomic_DNA"/>
</dbReference>
<evidence type="ECO:0008006" key="3">
    <source>
        <dbReference type="Google" id="ProtNLM"/>
    </source>
</evidence>
<keyword evidence="2" id="KW-1185">Reference proteome</keyword>
<dbReference type="InterPro" id="IPR012334">
    <property type="entry name" value="Pectin_lyas_fold"/>
</dbReference>
<dbReference type="InterPro" id="IPR011050">
    <property type="entry name" value="Pectin_lyase_fold/virulence"/>
</dbReference>
<reference evidence="1 2" key="1">
    <citation type="submission" date="2024-05" db="EMBL/GenBank/DDBJ databases">
        <authorList>
            <person name="Wallberg A."/>
        </authorList>
    </citation>
    <scope>NUCLEOTIDE SEQUENCE [LARGE SCALE GENOMIC DNA]</scope>
</reference>
<proteinExistence type="predicted"/>
<evidence type="ECO:0000313" key="2">
    <source>
        <dbReference type="Proteomes" id="UP001497623"/>
    </source>
</evidence>